<name>A0A9Q1MAG4_9SOLA</name>
<keyword evidence="8" id="KW-0449">Lipoprotein</keyword>
<keyword evidence="12" id="KW-1185">Reference proteome</keyword>
<dbReference type="EMBL" id="JAJAGQ010000010">
    <property type="protein sequence ID" value="KAJ8552087.1"/>
    <property type="molecule type" value="Genomic_DNA"/>
</dbReference>
<dbReference type="Proteomes" id="UP001152561">
    <property type="component" value="Unassembled WGS sequence"/>
</dbReference>
<proteinExistence type="inferred from homology"/>
<feature type="domain" description="Bifunctional inhibitor/plant lipid transfer protein/seed storage helical" evidence="10">
    <location>
        <begin position="56"/>
        <end position="134"/>
    </location>
</feature>
<keyword evidence="7" id="KW-0325">Glycoprotein</keyword>
<keyword evidence="3" id="KW-1003">Cell membrane</keyword>
<dbReference type="OrthoDB" id="785314at2759"/>
<organism evidence="11 12">
    <name type="scientific">Anisodus acutangulus</name>
    <dbReference type="NCBI Taxonomy" id="402998"/>
    <lineage>
        <taxon>Eukaryota</taxon>
        <taxon>Viridiplantae</taxon>
        <taxon>Streptophyta</taxon>
        <taxon>Embryophyta</taxon>
        <taxon>Tracheophyta</taxon>
        <taxon>Spermatophyta</taxon>
        <taxon>Magnoliopsida</taxon>
        <taxon>eudicotyledons</taxon>
        <taxon>Gunneridae</taxon>
        <taxon>Pentapetalae</taxon>
        <taxon>asterids</taxon>
        <taxon>lamiids</taxon>
        <taxon>Solanales</taxon>
        <taxon>Solanaceae</taxon>
        <taxon>Solanoideae</taxon>
        <taxon>Hyoscyameae</taxon>
        <taxon>Anisodus</taxon>
    </lineage>
</organism>
<gene>
    <name evidence="11" type="ORF">K7X08_028530</name>
</gene>
<evidence type="ECO:0000256" key="8">
    <source>
        <dbReference type="ARBA" id="ARBA00023288"/>
    </source>
</evidence>
<evidence type="ECO:0000256" key="1">
    <source>
        <dbReference type="ARBA" id="ARBA00004609"/>
    </source>
</evidence>
<dbReference type="FunFam" id="1.10.110.10:FF:000001">
    <property type="entry name" value="Bifunctional inhibitor/lipid-transfer protein/seed storage 2S albumin superfamily protein"/>
    <property type="match status" value="1"/>
</dbReference>
<sequence length="234" mass="24565">MASTTKITTTILLLLLLLSLFADAQTMPPMAAVEPPSMAMSPTAALGPATSGGMDCTTVLVNMSSCLTFVEQSSNLTKPDKECCPALAGLLDSNPICLCQLLGDPDKIGIQIDVNRALKLPNMCSLETPPVSTCAAMGIPVAAPTSSAEVPAASPGGFASSPTTSEEKNNAAPTMAFFKMQLQIKCVHYFDQQQVKDHNNGGTLALFKTLYRVSVGQNKNHTRVCSSVLLLEGN</sequence>
<evidence type="ECO:0000256" key="5">
    <source>
        <dbReference type="ARBA" id="ARBA00022729"/>
    </source>
</evidence>
<evidence type="ECO:0000313" key="12">
    <source>
        <dbReference type="Proteomes" id="UP001152561"/>
    </source>
</evidence>
<dbReference type="GO" id="GO:0098552">
    <property type="term" value="C:side of membrane"/>
    <property type="evidence" value="ECO:0007669"/>
    <property type="project" value="UniProtKB-KW"/>
</dbReference>
<keyword evidence="4" id="KW-0336">GPI-anchor</keyword>
<comment type="subcellular location">
    <subcellularLocation>
        <location evidence="1">Cell membrane</location>
        <topology evidence="1">Lipid-anchor</topology>
        <topology evidence="1">GPI-anchor</topology>
    </subcellularLocation>
</comment>
<dbReference type="PANTHER" id="PTHR33044">
    <property type="entry name" value="BIFUNCTIONAL INHIBITOR/LIPID-TRANSFER PROTEIN/SEED STORAGE 2S ALBUMIN SUPERFAMILY PROTEIN-RELATED"/>
    <property type="match status" value="1"/>
</dbReference>
<dbReference type="AlphaFoldDB" id="A0A9Q1MAG4"/>
<dbReference type="Pfam" id="PF14368">
    <property type="entry name" value="LTP_2"/>
    <property type="match status" value="1"/>
</dbReference>
<evidence type="ECO:0000256" key="7">
    <source>
        <dbReference type="ARBA" id="ARBA00023180"/>
    </source>
</evidence>
<evidence type="ECO:0000259" key="10">
    <source>
        <dbReference type="SMART" id="SM00499"/>
    </source>
</evidence>
<keyword evidence="6" id="KW-1015">Disulfide bond</keyword>
<dbReference type="SUPFAM" id="SSF47699">
    <property type="entry name" value="Bifunctional inhibitor/lipid-transfer protein/seed storage 2S albumin"/>
    <property type="match status" value="1"/>
</dbReference>
<comment type="similarity">
    <text evidence="2">Belongs to the plant LTP family.</text>
</comment>
<dbReference type="SMART" id="SM00499">
    <property type="entry name" value="AAI"/>
    <property type="match status" value="1"/>
</dbReference>
<dbReference type="InterPro" id="IPR036312">
    <property type="entry name" value="Bifun_inhib/LTP/seed_sf"/>
</dbReference>
<evidence type="ECO:0000256" key="6">
    <source>
        <dbReference type="ARBA" id="ARBA00023157"/>
    </source>
</evidence>
<dbReference type="CDD" id="cd00010">
    <property type="entry name" value="AAI_LTSS"/>
    <property type="match status" value="1"/>
</dbReference>
<dbReference type="Gene3D" id="1.10.110.10">
    <property type="entry name" value="Plant lipid-transfer and hydrophobic proteins"/>
    <property type="match status" value="1"/>
</dbReference>
<protein>
    <recommendedName>
        <fullName evidence="10">Bifunctional inhibitor/plant lipid transfer protein/seed storage helical domain-containing protein</fullName>
    </recommendedName>
</protein>
<dbReference type="InterPro" id="IPR043325">
    <property type="entry name" value="LTSS"/>
</dbReference>
<comment type="caution">
    <text evidence="11">The sequence shown here is derived from an EMBL/GenBank/DDBJ whole genome shotgun (WGS) entry which is preliminary data.</text>
</comment>
<accession>A0A9Q1MAG4</accession>
<feature type="signal peptide" evidence="9">
    <location>
        <begin position="1"/>
        <end position="24"/>
    </location>
</feature>
<dbReference type="GO" id="GO:0005886">
    <property type="term" value="C:plasma membrane"/>
    <property type="evidence" value="ECO:0007669"/>
    <property type="project" value="UniProtKB-SubCell"/>
</dbReference>
<evidence type="ECO:0000256" key="4">
    <source>
        <dbReference type="ARBA" id="ARBA00022622"/>
    </source>
</evidence>
<feature type="chain" id="PRO_5040110885" description="Bifunctional inhibitor/plant lipid transfer protein/seed storage helical domain-containing protein" evidence="9">
    <location>
        <begin position="25"/>
        <end position="234"/>
    </location>
</feature>
<evidence type="ECO:0000256" key="9">
    <source>
        <dbReference type="SAM" id="SignalP"/>
    </source>
</evidence>
<keyword evidence="4" id="KW-0472">Membrane</keyword>
<dbReference type="InterPro" id="IPR016140">
    <property type="entry name" value="Bifunc_inhib/LTP/seed_store"/>
</dbReference>
<reference evidence="12" key="1">
    <citation type="journal article" date="2023" name="Proc. Natl. Acad. Sci. U.S.A.">
        <title>Genomic and structural basis for evolution of tropane alkaloid biosynthesis.</title>
        <authorList>
            <person name="Wanga Y.-J."/>
            <person name="Taina T."/>
            <person name="Yua J.-Y."/>
            <person name="Lia J."/>
            <person name="Xua B."/>
            <person name="Chenc J."/>
            <person name="D'Auriad J.C."/>
            <person name="Huanga J.-P."/>
            <person name="Huanga S.-X."/>
        </authorList>
    </citation>
    <scope>NUCLEOTIDE SEQUENCE [LARGE SCALE GENOMIC DNA]</scope>
    <source>
        <strain evidence="12">cv. KIB-2019</strain>
    </source>
</reference>
<evidence type="ECO:0000256" key="3">
    <source>
        <dbReference type="ARBA" id="ARBA00022475"/>
    </source>
</evidence>
<keyword evidence="5 9" id="KW-0732">Signal</keyword>
<evidence type="ECO:0000313" key="11">
    <source>
        <dbReference type="EMBL" id="KAJ8552087.1"/>
    </source>
</evidence>
<evidence type="ECO:0000256" key="2">
    <source>
        <dbReference type="ARBA" id="ARBA00009748"/>
    </source>
</evidence>